<proteinExistence type="predicted"/>
<keyword evidence="2" id="KW-1185">Reference proteome</keyword>
<dbReference type="EMBL" id="CARXXK010000005">
    <property type="protein sequence ID" value="CAI6368414.1"/>
    <property type="molecule type" value="Genomic_DNA"/>
</dbReference>
<comment type="caution">
    <text evidence="1">The sequence shown here is derived from an EMBL/GenBank/DDBJ whole genome shotgun (WGS) entry which is preliminary data.</text>
</comment>
<name>A0AAV0XIP7_9HEMI</name>
<evidence type="ECO:0000313" key="1">
    <source>
        <dbReference type="EMBL" id="CAI6368414.1"/>
    </source>
</evidence>
<reference evidence="1 2" key="1">
    <citation type="submission" date="2023-01" db="EMBL/GenBank/DDBJ databases">
        <authorList>
            <person name="Whitehead M."/>
        </authorList>
    </citation>
    <scope>NUCLEOTIDE SEQUENCE [LARGE SCALE GENOMIC DNA]</scope>
</reference>
<gene>
    <name evidence="1" type="ORF">MEUPH1_LOCUS22775</name>
</gene>
<sequence length="146" mass="16256">MSLSLVSIFSYANCNLNSRSAIEGEQILNGHQIILCGKIETENTIHIKALVLQTSHIHELPHEVNGELAGASECCKHVVSVLLLLNRTPIADLETLSSTDVKCQWTKLRQPTLTQYKPLPVDPFDCCYKKTCEMNVDIDGETVRYG</sequence>
<dbReference type="Proteomes" id="UP001160148">
    <property type="component" value="Unassembled WGS sequence"/>
</dbReference>
<protein>
    <submittedName>
        <fullName evidence="1">Uncharacterized protein</fullName>
    </submittedName>
</protein>
<accession>A0AAV0XIP7</accession>
<organism evidence="1 2">
    <name type="scientific">Macrosiphum euphorbiae</name>
    <name type="common">potato aphid</name>
    <dbReference type="NCBI Taxonomy" id="13131"/>
    <lineage>
        <taxon>Eukaryota</taxon>
        <taxon>Metazoa</taxon>
        <taxon>Ecdysozoa</taxon>
        <taxon>Arthropoda</taxon>
        <taxon>Hexapoda</taxon>
        <taxon>Insecta</taxon>
        <taxon>Pterygota</taxon>
        <taxon>Neoptera</taxon>
        <taxon>Paraneoptera</taxon>
        <taxon>Hemiptera</taxon>
        <taxon>Sternorrhyncha</taxon>
        <taxon>Aphidomorpha</taxon>
        <taxon>Aphidoidea</taxon>
        <taxon>Aphididae</taxon>
        <taxon>Macrosiphini</taxon>
        <taxon>Macrosiphum</taxon>
    </lineage>
</organism>
<dbReference type="AlphaFoldDB" id="A0AAV0XIP7"/>
<evidence type="ECO:0000313" key="2">
    <source>
        <dbReference type="Proteomes" id="UP001160148"/>
    </source>
</evidence>